<dbReference type="PANTHER" id="PTHR12411">
    <property type="entry name" value="CYSTEINE PROTEASE FAMILY C1-RELATED"/>
    <property type="match status" value="1"/>
</dbReference>
<keyword evidence="6" id="KW-1185">Reference proteome</keyword>
<dbReference type="PROSITE" id="PS00640">
    <property type="entry name" value="THIOL_PROTEASE_ASN"/>
    <property type="match status" value="2"/>
</dbReference>
<dbReference type="InterPro" id="IPR013128">
    <property type="entry name" value="Peptidase_C1A"/>
</dbReference>
<dbReference type="Gene3D" id="3.90.70.10">
    <property type="entry name" value="Cysteine proteinases"/>
    <property type="match status" value="2"/>
</dbReference>
<feature type="signal peptide" evidence="3">
    <location>
        <begin position="1"/>
        <end position="17"/>
    </location>
</feature>
<evidence type="ECO:0000313" key="5">
    <source>
        <dbReference type="EMBL" id="GMH80123.1"/>
    </source>
</evidence>
<sequence>MKFSLFTLSAMATGASAGKYFHGHGYKQSTEPREVIKTSLPKTSAGDLPKELDYRSFGESGRSYASAVRNQHIPNYCGGCYIFAATSALADRIRLARGDRPSQQVDLSPQVMLNCDTVGGDDGCHGGDPINVYSYIHDNGIPEETCQLYSATGHDVGNTCDAIDVCMDCAHGTGICSAVDESKYYTYGVEEFGLVNGTDAMMQELQRGPIACTVAVTEDFEDYTGGIFDDTTGTTEMDHSISLIGYGTDEDGTDYWLGRNSWGEYWGESGFFKIVRGTNNLGIEANCQWAVPSKEDNESWQNTGDKPLEKAVEAEPRDADRLPLYGGLKSSGYETIPEHVTSPLPHTYLTADDLPAAFDWRNVNGTNFVTWDKNQHIPQYCGSCWAQGVTSALSDRLNIMNGGQGPVVNLSPQVLINFNGGGTCEGGMPASAYRYIQQNGIPDQTCQVYQAADLGGRKGRSCDELCICETCSPNATSFSPGSCVAVEDPPLYYVSEHGSVKGADNMKAEIFARGPIGCGIAADDAFEAYTGGIFEEEKRFAMVNHEISIAGWGVSDDGVEYWIGRNSWGTWWGENGWFRIKMHENNLNVESGCDWGVPSLTKVE</sequence>
<protein>
    <recommendedName>
        <fullName evidence="4">Peptidase C1A papain C-terminal domain-containing protein</fullName>
    </recommendedName>
</protein>
<evidence type="ECO:0000256" key="3">
    <source>
        <dbReference type="SAM" id="SignalP"/>
    </source>
</evidence>
<dbReference type="GO" id="GO:0008234">
    <property type="term" value="F:cysteine-type peptidase activity"/>
    <property type="evidence" value="ECO:0007669"/>
    <property type="project" value="InterPro"/>
</dbReference>
<accession>A0A9W7B433</accession>
<name>A0A9W7B433_9STRA</name>
<dbReference type="SUPFAM" id="SSF54001">
    <property type="entry name" value="Cysteine proteinases"/>
    <property type="match status" value="2"/>
</dbReference>
<dbReference type="FunFam" id="3.90.70.10:FF:000117">
    <property type="entry name" value="Probable papain cysteine protease"/>
    <property type="match status" value="2"/>
</dbReference>
<dbReference type="SMART" id="SM00645">
    <property type="entry name" value="Pept_C1"/>
    <property type="match status" value="2"/>
</dbReference>
<dbReference type="Pfam" id="PF00112">
    <property type="entry name" value="Peptidase_C1"/>
    <property type="match status" value="2"/>
</dbReference>
<dbReference type="OrthoDB" id="190265at2759"/>
<dbReference type="Proteomes" id="UP001165085">
    <property type="component" value="Unassembled WGS sequence"/>
</dbReference>
<evidence type="ECO:0000259" key="4">
    <source>
        <dbReference type="SMART" id="SM00645"/>
    </source>
</evidence>
<dbReference type="EMBL" id="BRXY01000241">
    <property type="protein sequence ID" value="GMH80123.1"/>
    <property type="molecule type" value="Genomic_DNA"/>
</dbReference>
<organism evidence="5 6">
    <name type="scientific">Triparma strigata</name>
    <dbReference type="NCBI Taxonomy" id="1606541"/>
    <lineage>
        <taxon>Eukaryota</taxon>
        <taxon>Sar</taxon>
        <taxon>Stramenopiles</taxon>
        <taxon>Ochrophyta</taxon>
        <taxon>Bolidophyceae</taxon>
        <taxon>Parmales</taxon>
        <taxon>Triparmaceae</taxon>
        <taxon>Triparma</taxon>
    </lineage>
</organism>
<gene>
    <name evidence="5" type="ORF">TrST_g12147</name>
</gene>
<dbReference type="InterPro" id="IPR000668">
    <property type="entry name" value="Peptidase_C1A_C"/>
</dbReference>
<comment type="similarity">
    <text evidence="1">Belongs to the peptidase C1 family.</text>
</comment>
<feature type="domain" description="Peptidase C1A papain C-terminal" evidence="4">
    <location>
        <begin position="354"/>
        <end position="597"/>
    </location>
</feature>
<comment type="caution">
    <text evidence="5">The sequence shown here is derived from an EMBL/GenBank/DDBJ whole genome shotgun (WGS) entry which is preliminary data.</text>
</comment>
<dbReference type="AlphaFoldDB" id="A0A9W7B433"/>
<feature type="chain" id="PRO_5040733946" description="Peptidase C1A papain C-terminal domain-containing protein" evidence="3">
    <location>
        <begin position="18"/>
        <end position="604"/>
    </location>
</feature>
<reference evidence="6" key="1">
    <citation type="journal article" date="2023" name="Commun. Biol.">
        <title>Genome analysis of Parmales, the sister group of diatoms, reveals the evolutionary specialization of diatoms from phago-mixotrophs to photoautotrophs.</title>
        <authorList>
            <person name="Ban H."/>
            <person name="Sato S."/>
            <person name="Yoshikawa S."/>
            <person name="Yamada K."/>
            <person name="Nakamura Y."/>
            <person name="Ichinomiya M."/>
            <person name="Sato N."/>
            <person name="Blanc-Mathieu R."/>
            <person name="Endo H."/>
            <person name="Kuwata A."/>
            <person name="Ogata H."/>
        </authorList>
    </citation>
    <scope>NUCLEOTIDE SEQUENCE [LARGE SCALE GENOMIC DNA]</scope>
    <source>
        <strain evidence="6">NIES 3701</strain>
    </source>
</reference>
<evidence type="ECO:0000256" key="2">
    <source>
        <dbReference type="ARBA" id="ARBA00023145"/>
    </source>
</evidence>
<keyword evidence="2" id="KW-0865">Zymogen</keyword>
<keyword evidence="3" id="KW-0732">Signal</keyword>
<evidence type="ECO:0000256" key="1">
    <source>
        <dbReference type="ARBA" id="ARBA00008455"/>
    </source>
</evidence>
<dbReference type="GO" id="GO:0006508">
    <property type="term" value="P:proteolysis"/>
    <property type="evidence" value="ECO:0007669"/>
    <property type="project" value="InterPro"/>
</dbReference>
<evidence type="ECO:0000313" key="6">
    <source>
        <dbReference type="Proteomes" id="UP001165085"/>
    </source>
</evidence>
<dbReference type="InterPro" id="IPR025661">
    <property type="entry name" value="Pept_asp_AS"/>
</dbReference>
<feature type="domain" description="Peptidase C1A papain C-terminal" evidence="4">
    <location>
        <begin position="48"/>
        <end position="291"/>
    </location>
</feature>
<proteinExistence type="inferred from homology"/>
<dbReference type="InterPro" id="IPR038765">
    <property type="entry name" value="Papain-like_cys_pep_sf"/>
</dbReference>